<comment type="caution">
    <text evidence="2">The sequence shown here is derived from an EMBL/GenBank/DDBJ whole genome shotgun (WGS) entry which is preliminary data.</text>
</comment>
<dbReference type="Pfam" id="PF18759">
    <property type="entry name" value="Plavaka"/>
    <property type="match status" value="1"/>
</dbReference>
<dbReference type="AlphaFoldDB" id="A0A2R6RPH0"/>
<dbReference type="Proteomes" id="UP000186601">
    <property type="component" value="Unassembled WGS sequence"/>
</dbReference>
<proteinExistence type="predicted"/>
<keyword evidence="3" id="KW-1185">Reference proteome</keyword>
<name>A0A2R6RPH0_9APHY</name>
<organism evidence="2 3">
    <name type="scientific">Hermanssonia centrifuga</name>
    <dbReference type="NCBI Taxonomy" id="98765"/>
    <lineage>
        <taxon>Eukaryota</taxon>
        <taxon>Fungi</taxon>
        <taxon>Dikarya</taxon>
        <taxon>Basidiomycota</taxon>
        <taxon>Agaricomycotina</taxon>
        <taxon>Agaricomycetes</taxon>
        <taxon>Polyporales</taxon>
        <taxon>Meruliaceae</taxon>
        <taxon>Hermanssonia</taxon>
    </lineage>
</organism>
<dbReference type="STRING" id="98765.A0A2R6RPH0"/>
<feature type="coiled-coil region" evidence="1">
    <location>
        <begin position="24"/>
        <end position="59"/>
    </location>
</feature>
<evidence type="ECO:0000256" key="1">
    <source>
        <dbReference type="SAM" id="Coils"/>
    </source>
</evidence>
<evidence type="ECO:0000313" key="3">
    <source>
        <dbReference type="Proteomes" id="UP000186601"/>
    </source>
</evidence>
<dbReference type="EMBL" id="MLYV02000214">
    <property type="protein sequence ID" value="PSS31923.1"/>
    <property type="molecule type" value="Genomic_DNA"/>
</dbReference>
<accession>A0A2R6RPH0</accession>
<sequence length="591" mass="66737">MTVLCACRRNFPNDTAIAIHQKVCRQASSEFVNILKRKREAEEQKKLRKRQRREALAAEAVACEQVAEAPPEFEHITAEPDVFLPTPDVFSKAVPSGRHPRVRRAPKRIRDFLPSSLTSLRGLPSHLQLLPVQPSSDVSQALPVPPISISTAELACATPATGPVYINGKPNTFGLYRSYLQPPRHDPEASLSLDNVCDSPTLATAKSSRPPWWSVFGKSVSKVKESHFTPFLNATAFRLMSWFYSGSSMKSLGELDRLVQEVILQEDFNREDLNGFSASREGQRMDDWIDESSATSKDFCVEDGWHEASVKIPVPCERTKWPAESGVPLFEIPGIFHRRLIDIIKTTLSTATAQTFHMVPFKLWLNSSDTNTASSDAPPQRVFSELYNSDAMNEEYERIKAVPRADGCKLETVIASIMLWSDSTHLAQFDTIQDWYEEIFGKAATAAVLTHCKRELMHAIWLLLLDDDFMHAYEHGIVITFADGIARRVFPRIFTYSADYSEKVLLATIRYLATCPCPRCLLPKVDISAVGSKLDLRRRCNLARVDNNERRRVVNLTRTWIFERGLSITSKYINNVLSPRSWVPTRVSIKP</sequence>
<evidence type="ECO:0000313" key="2">
    <source>
        <dbReference type="EMBL" id="PSS31923.1"/>
    </source>
</evidence>
<gene>
    <name evidence="2" type="ORF">PHLCEN_2v2304</name>
</gene>
<reference evidence="2 3" key="1">
    <citation type="submission" date="2018-02" db="EMBL/GenBank/DDBJ databases">
        <title>Genome sequence of the basidiomycete white-rot fungus Phlebia centrifuga.</title>
        <authorList>
            <person name="Granchi Z."/>
            <person name="Peng M."/>
            <person name="de Vries R.P."/>
            <person name="Hilden K."/>
            <person name="Makela M.R."/>
            <person name="Grigoriev I."/>
            <person name="Riley R."/>
        </authorList>
    </citation>
    <scope>NUCLEOTIDE SEQUENCE [LARGE SCALE GENOMIC DNA]</scope>
    <source>
        <strain evidence="2 3">FBCC195</strain>
    </source>
</reference>
<protein>
    <submittedName>
        <fullName evidence="2">Uncharacterized protein</fullName>
    </submittedName>
</protein>
<dbReference type="InterPro" id="IPR041078">
    <property type="entry name" value="Plavaka"/>
</dbReference>
<keyword evidence="1" id="KW-0175">Coiled coil</keyword>
<dbReference type="OrthoDB" id="3208495at2759"/>